<reference evidence="1 2" key="1">
    <citation type="submission" date="2020-02" db="EMBL/GenBank/DDBJ databases">
        <authorList>
            <person name="Ferguson B K."/>
        </authorList>
    </citation>
    <scope>NUCLEOTIDE SEQUENCE [LARGE SCALE GENOMIC DNA]</scope>
</reference>
<proteinExistence type="predicted"/>
<sequence>PERESERERVCQSVYIARTLLPSLTATTNHDHDDDDVEEIRARRESANYCCDGLECILFVNAHPADIQRERKSRTHCRGNDLHRPREPIEKTALCPLTLQLQHKTHKQRRRALVSRDRLCYVSFVTSKGHVVDDNDDETILDEADRMSAIRTPRICFSRPQVRIRRLIYHVRWKVPESFNIVFSSKSTMSFRFMDYLWNCTSRYQRVRHCFNVCVHSLIATAGSRLVMTPDRDASKKPSCARVVCMHNTYTHSQLVNITIIIMRKMGAAARRIAKAKKKLRITEAGR</sequence>
<dbReference type="EMBL" id="CADCXV010001233">
    <property type="protein sequence ID" value="CAB0042867.1"/>
    <property type="molecule type" value="Genomic_DNA"/>
</dbReference>
<organism evidence="1 2">
    <name type="scientific">Trichogramma brassicae</name>
    <dbReference type="NCBI Taxonomy" id="86971"/>
    <lineage>
        <taxon>Eukaryota</taxon>
        <taxon>Metazoa</taxon>
        <taxon>Ecdysozoa</taxon>
        <taxon>Arthropoda</taxon>
        <taxon>Hexapoda</taxon>
        <taxon>Insecta</taxon>
        <taxon>Pterygota</taxon>
        <taxon>Neoptera</taxon>
        <taxon>Endopterygota</taxon>
        <taxon>Hymenoptera</taxon>
        <taxon>Apocrita</taxon>
        <taxon>Proctotrupomorpha</taxon>
        <taxon>Chalcidoidea</taxon>
        <taxon>Trichogrammatidae</taxon>
        <taxon>Trichogramma</taxon>
    </lineage>
</organism>
<dbReference type="AlphaFoldDB" id="A0A6H5J3A0"/>
<accession>A0A6H5J3A0</accession>
<keyword evidence="2" id="KW-1185">Reference proteome</keyword>
<gene>
    <name evidence="1" type="ORF">TBRA_LOCUS14458</name>
</gene>
<feature type="non-terminal residue" evidence="1">
    <location>
        <position position="287"/>
    </location>
</feature>
<dbReference type="Proteomes" id="UP000479190">
    <property type="component" value="Unassembled WGS sequence"/>
</dbReference>
<evidence type="ECO:0000313" key="1">
    <source>
        <dbReference type="EMBL" id="CAB0042867.1"/>
    </source>
</evidence>
<name>A0A6H5J3A0_9HYME</name>
<evidence type="ECO:0000313" key="2">
    <source>
        <dbReference type="Proteomes" id="UP000479190"/>
    </source>
</evidence>
<protein>
    <submittedName>
        <fullName evidence="1">Uncharacterized protein</fullName>
    </submittedName>
</protein>
<feature type="non-terminal residue" evidence="1">
    <location>
        <position position="1"/>
    </location>
</feature>